<dbReference type="STRING" id="595536.GCA_000178815_02155"/>
<dbReference type="KEGG" id="mtw:CQW49_15130"/>
<accession>A0A2D2D246</accession>
<evidence type="ECO:0000313" key="2">
    <source>
        <dbReference type="Proteomes" id="UP000230709"/>
    </source>
</evidence>
<dbReference type="SUPFAM" id="SSF88659">
    <property type="entry name" value="Sigma3 and sigma4 domains of RNA polymerase sigma factors"/>
    <property type="match status" value="1"/>
</dbReference>
<dbReference type="EMBL" id="CP023737">
    <property type="protein sequence ID" value="ATQ69060.1"/>
    <property type="molecule type" value="Genomic_DNA"/>
</dbReference>
<protein>
    <submittedName>
        <fullName evidence="1">Response regulator receiver protein</fullName>
    </submittedName>
</protein>
<gene>
    <name evidence="1" type="ORF">CQW49_15130</name>
</gene>
<dbReference type="Gene3D" id="1.10.10.10">
    <property type="entry name" value="Winged helix-like DNA-binding domain superfamily/Winged helix DNA-binding domain"/>
    <property type="match status" value="1"/>
</dbReference>
<evidence type="ECO:0000313" key="1">
    <source>
        <dbReference type="EMBL" id="ATQ69060.1"/>
    </source>
</evidence>
<dbReference type="AlphaFoldDB" id="A0A2D2D246"/>
<name>A0A2D2D246_METT3</name>
<organism evidence="1 2">
    <name type="scientific">Methylosinus trichosporium (strain ATCC 35070 / NCIMB 11131 / UNIQEM 75 / OB3b)</name>
    <dbReference type="NCBI Taxonomy" id="595536"/>
    <lineage>
        <taxon>Bacteria</taxon>
        <taxon>Pseudomonadati</taxon>
        <taxon>Pseudomonadota</taxon>
        <taxon>Alphaproteobacteria</taxon>
        <taxon>Hyphomicrobiales</taxon>
        <taxon>Methylocystaceae</taxon>
        <taxon>Methylosinus</taxon>
    </lineage>
</organism>
<dbReference type="Proteomes" id="UP000230709">
    <property type="component" value="Chromosome"/>
</dbReference>
<dbReference type="InterPro" id="IPR036388">
    <property type="entry name" value="WH-like_DNA-bd_sf"/>
</dbReference>
<dbReference type="RefSeq" id="WP_003611805.1">
    <property type="nucleotide sequence ID" value="NZ_ADVE02000001.1"/>
</dbReference>
<reference evidence="2" key="1">
    <citation type="submission" date="2017-10" db="EMBL/GenBank/DDBJ databases">
        <title>Completed PacBio SMRT sequence of Methylosinus trichosporium OB3b reveals presence of a third large plasmid.</title>
        <authorList>
            <person name="Charles T.C."/>
            <person name="Lynch M.D.J."/>
            <person name="Heil J.R."/>
            <person name="Cheng J."/>
        </authorList>
    </citation>
    <scope>NUCLEOTIDE SEQUENCE [LARGE SCALE GENOMIC DNA]</scope>
    <source>
        <strain evidence="2">OB3b</strain>
    </source>
</reference>
<keyword evidence="2" id="KW-1185">Reference proteome</keyword>
<sequence>MTGAVPSLTKTYPDGKPYCRMPEVEEQIARLAELPFDEIVERGHISIRSHPQFVKPEALMHFLRATRLDNRDTRFDALFPLVLRRLLLALPKCERKVGEDIRIDGALSDVEDRVRGRFLELVALDRAGGDRMDFFEVHFDEAVAKLRMKAAKAVGGRARRNVALEGDADSGELPEAVERAVGSFDDPDDAFLSDPIFRKRLYPEIDRLKPEQKRVITMLLANMQTHSSDPSAPTISKALGCDERTVRNRRRDAIVALRMALGLGADQ</sequence>
<dbReference type="InterPro" id="IPR013324">
    <property type="entry name" value="RNA_pol_sigma_r3/r4-like"/>
</dbReference>
<proteinExistence type="predicted"/>